<dbReference type="EMBL" id="MF285618">
    <property type="protein sequence ID" value="ATA65427.1"/>
    <property type="molecule type" value="Genomic_DNA"/>
</dbReference>
<protein>
    <submittedName>
        <fullName evidence="1">Uncharacterized protein</fullName>
    </submittedName>
</protein>
<dbReference type="Proteomes" id="UP000223363">
    <property type="component" value="Segment"/>
</dbReference>
<gene>
    <name evidence="1" type="ORF">2050HW_00092</name>
</gene>
<name>A0A289YV95_9CAUD</name>
<reference evidence="2" key="1">
    <citation type="submission" date="2017-06" db="EMBL/GenBank/DDBJ databases">
        <authorList>
            <person name="Zhao X."/>
        </authorList>
    </citation>
    <scope>NUCLEOTIDE SEQUENCE [LARGE SCALE GENOMIC DNA]</scope>
</reference>
<organism evidence="1 2">
    <name type="scientific">Serratia phage vB_SmaM_ 2050HW</name>
    <dbReference type="NCBI Taxonomy" id="2024252"/>
    <lineage>
        <taxon>Viruses</taxon>
        <taxon>Duplodnaviria</taxon>
        <taxon>Heunggongvirae</taxon>
        <taxon>Uroviricota</taxon>
        <taxon>Caudoviricetes</taxon>
        <taxon>Chimalliviridae</taxon>
        <taxon>Moabitevirus</taxon>
        <taxon>Moabitevirus mv2050HW</taxon>
    </lineage>
</organism>
<proteinExistence type="predicted"/>
<sequence length="131" mass="14887">MEPGVITVHYNTLEDGDQKVLFKPIDSLLSIKEGCEYVVASIVCDDSDRGGICGVFRIDERKNFPTKYCVNYIHRHLIEKVVQGAGEDAQLACFYLKILSRIGDTIHVVDYFGEEKFFTIRPEGLYKPSIH</sequence>
<keyword evidence="2" id="KW-1185">Reference proteome</keyword>
<evidence type="ECO:0000313" key="1">
    <source>
        <dbReference type="EMBL" id="ATA65427.1"/>
    </source>
</evidence>
<evidence type="ECO:0000313" key="2">
    <source>
        <dbReference type="Proteomes" id="UP000223363"/>
    </source>
</evidence>
<accession>A0A289YV95</accession>